<name>G2Z291_FLABF</name>
<gene>
    <name evidence="2" type="ordered locus">FBFL15_2014</name>
</gene>
<accession>G2Z291</accession>
<dbReference type="HOGENOM" id="CLU_2450264_0_0_10"/>
<evidence type="ECO:0000313" key="3">
    <source>
        <dbReference type="Proteomes" id="UP000009186"/>
    </source>
</evidence>
<evidence type="ECO:0000313" key="2">
    <source>
        <dbReference type="EMBL" id="CCB70046.1"/>
    </source>
</evidence>
<keyword evidence="1" id="KW-0472">Membrane</keyword>
<evidence type="ECO:0000256" key="1">
    <source>
        <dbReference type="SAM" id="Phobius"/>
    </source>
</evidence>
<dbReference type="KEGG" id="fbr:FBFL15_2014"/>
<keyword evidence="3" id="KW-1185">Reference proteome</keyword>
<dbReference type="EMBL" id="FQ859183">
    <property type="protein sequence ID" value="CCB70046.1"/>
    <property type="molecule type" value="Genomic_DNA"/>
</dbReference>
<organism evidence="2 3">
    <name type="scientific">Flavobacterium branchiophilum (strain FL-15)</name>
    <dbReference type="NCBI Taxonomy" id="1034807"/>
    <lineage>
        <taxon>Bacteria</taxon>
        <taxon>Pseudomonadati</taxon>
        <taxon>Bacteroidota</taxon>
        <taxon>Flavobacteriia</taxon>
        <taxon>Flavobacteriales</taxon>
        <taxon>Flavobacteriaceae</taxon>
        <taxon>Flavobacterium</taxon>
    </lineage>
</organism>
<dbReference type="AlphaFoldDB" id="G2Z291"/>
<keyword evidence="1" id="KW-0812">Transmembrane</keyword>
<sequence>MFYFYSILIPFLIFYIGFYLEGKPKRKLGVVDYFFKMFLTLVFYTLLIYFLETEHYINSSWTFYTLLFFLIPFALIIIPFKLFYFFQKK</sequence>
<dbReference type="STRING" id="1034807.FBFL15_2014"/>
<reference evidence="2 3" key="1">
    <citation type="journal article" date="2011" name="Appl. Environ. Microbiol.">
        <title>Complete genome sequence of the fish pathogen Flavobacterium branchiophilum.</title>
        <authorList>
            <consortium name="1:IP"/>
            <consortium name="Microbial Evolutionary Genomics,F-75015 Paris"/>
            <consortium name="France 2:CNRS"/>
            <consortium name="URA2171"/>
            <consortium name="F-75015 Paris,France 3:Unite de Virologie et Immunologie Mol."/>
            <consortium name="INRA,78352 Jouy en Josas Cedex"/>
            <consortium name="France. 4:Unite de Mathemathique"/>
            <consortium name="Informatique et Genome,INRA"/>
            <consortium name="78352 Jouy en Josas Cedex"/>
            <consortium name="France. 5:CEA/Genoscope"/>
            <consortium name="Evry"/>
            <consortium name="France"/>
            <person name="Touchon M."/>
            <person name="Barbier P."/>
            <person name="Bernardet J.F."/>
            <person name="Loux V."/>
            <person name="Vacherie B."/>
            <person name="Barbe V."/>
            <person name="Rocha E.P."/>
            <person name="Duchaud E."/>
        </authorList>
    </citation>
    <scope>NUCLEOTIDE SEQUENCE [LARGE SCALE GENOMIC DNA]</scope>
    <source>
        <strain evidence="2 3">FL-15</strain>
    </source>
</reference>
<keyword evidence="1" id="KW-1133">Transmembrane helix</keyword>
<feature type="transmembrane region" description="Helical" evidence="1">
    <location>
        <begin position="6"/>
        <end position="21"/>
    </location>
</feature>
<feature type="transmembrane region" description="Helical" evidence="1">
    <location>
        <begin position="63"/>
        <end position="86"/>
    </location>
</feature>
<proteinExistence type="predicted"/>
<feature type="transmembrane region" description="Helical" evidence="1">
    <location>
        <begin position="33"/>
        <end position="51"/>
    </location>
</feature>
<protein>
    <submittedName>
        <fullName evidence="2">Uncharacterized protein</fullName>
    </submittedName>
</protein>
<dbReference type="Proteomes" id="UP000009186">
    <property type="component" value="Chromosome"/>
</dbReference>